<evidence type="ECO:0000313" key="8">
    <source>
        <dbReference type="EMBL" id="PWD83129.1"/>
    </source>
</evidence>
<dbReference type="InterPro" id="IPR001915">
    <property type="entry name" value="Peptidase_M48"/>
</dbReference>
<evidence type="ECO:0000256" key="4">
    <source>
        <dbReference type="ARBA" id="ARBA00022833"/>
    </source>
</evidence>
<sequence length="281" mass="30212">MKIKTILRQIRAVIPSQSNQQKKLFSIVAATLIITACASSTQAGLTGVTRSQLQLIPAAELNAQSKQAYQGMILDAKKSGAVDHNSRTAQRVKGVFKRLVPHTQNFRPDSDQFEWEINVIRSNELNAFAMPGGKMAVYSGIVEQLNLTDDEIAAIVGHEMAHVLREHSREKASQALVKTSGISIVASVLGVGEIGNELMQQAGDVAFSLPFSRTMESEADILGLELMALAGYDPNAAVTLWQKMLNASGGSGSSILSTHPSGPERITTLKSQIPKVAHLVN</sequence>
<evidence type="ECO:0000256" key="2">
    <source>
        <dbReference type="ARBA" id="ARBA00022723"/>
    </source>
</evidence>
<keyword evidence="2" id="KW-0479">Metal-binding</keyword>
<dbReference type="Gene3D" id="3.30.2010.10">
    <property type="entry name" value="Metalloproteases ('zincins'), catalytic domain"/>
    <property type="match status" value="1"/>
</dbReference>
<dbReference type="GO" id="GO:0051603">
    <property type="term" value="P:proteolysis involved in protein catabolic process"/>
    <property type="evidence" value="ECO:0007669"/>
    <property type="project" value="TreeGrafter"/>
</dbReference>
<evidence type="ECO:0000259" key="7">
    <source>
        <dbReference type="Pfam" id="PF01435"/>
    </source>
</evidence>
<dbReference type="GO" id="GO:0046872">
    <property type="term" value="F:metal ion binding"/>
    <property type="evidence" value="ECO:0007669"/>
    <property type="project" value="UniProtKB-KW"/>
</dbReference>
<dbReference type="GO" id="GO:0004222">
    <property type="term" value="F:metalloendopeptidase activity"/>
    <property type="evidence" value="ECO:0007669"/>
    <property type="project" value="InterPro"/>
</dbReference>
<gene>
    <name evidence="8" type="ORF">DC082_06850</name>
</gene>
<keyword evidence="3 6" id="KW-0378">Hydrolase</keyword>
<keyword evidence="9" id="KW-1185">Reference proteome</keyword>
<feature type="domain" description="Peptidase M48" evidence="7">
    <location>
        <begin position="88"/>
        <end position="271"/>
    </location>
</feature>
<dbReference type="AlphaFoldDB" id="A0A2U2AK38"/>
<evidence type="ECO:0000256" key="3">
    <source>
        <dbReference type="ARBA" id="ARBA00022801"/>
    </source>
</evidence>
<evidence type="ECO:0000313" key="9">
    <source>
        <dbReference type="Proteomes" id="UP000244948"/>
    </source>
</evidence>
<dbReference type="PANTHER" id="PTHR22726">
    <property type="entry name" value="METALLOENDOPEPTIDASE OMA1"/>
    <property type="match status" value="1"/>
</dbReference>
<evidence type="ECO:0000256" key="6">
    <source>
        <dbReference type="RuleBase" id="RU003983"/>
    </source>
</evidence>
<dbReference type="GO" id="GO:0016020">
    <property type="term" value="C:membrane"/>
    <property type="evidence" value="ECO:0007669"/>
    <property type="project" value="TreeGrafter"/>
</dbReference>
<comment type="similarity">
    <text evidence="6">Belongs to the peptidase M48 family.</text>
</comment>
<dbReference type="RefSeq" id="WP_109236342.1">
    <property type="nucleotide sequence ID" value="NZ_BMXZ01000002.1"/>
</dbReference>
<comment type="cofactor">
    <cofactor evidence="6">
        <name>Zn(2+)</name>
        <dbReference type="ChEBI" id="CHEBI:29105"/>
    </cofactor>
    <text evidence="6">Binds 1 zinc ion per subunit.</text>
</comment>
<evidence type="ECO:0000256" key="1">
    <source>
        <dbReference type="ARBA" id="ARBA00022670"/>
    </source>
</evidence>
<dbReference type="Pfam" id="PF01435">
    <property type="entry name" value="Peptidase_M48"/>
    <property type="match status" value="1"/>
</dbReference>
<organism evidence="8 9">
    <name type="scientific">Ignatzschineria indica</name>
    <dbReference type="NCBI Taxonomy" id="472583"/>
    <lineage>
        <taxon>Bacteria</taxon>
        <taxon>Pseudomonadati</taxon>
        <taxon>Pseudomonadota</taxon>
        <taxon>Gammaproteobacteria</taxon>
        <taxon>Cardiobacteriales</taxon>
        <taxon>Ignatzschineriaceae</taxon>
        <taxon>Ignatzschineria</taxon>
    </lineage>
</organism>
<dbReference type="PANTHER" id="PTHR22726:SF1">
    <property type="entry name" value="METALLOENDOPEPTIDASE OMA1, MITOCHONDRIAL"/>
    <property type="match status" value="1"/>
</dbReference>
<keyword evidence="1 6" id="KW-0645">Protease</keyword>
<comment type="caution">
    <text evidence="8">The sequence shown here is derived from an EMBL/GenBank/DDBJ whole genome shotgun (WGS) entry which is preliminary data.</text>
</comment>
<dbReference type="Proteomes" id="UP000244948">
    <property type="component" value="Unassembled WGS sequence"/>
</dbReference>
<proteinExistence type="inferred from homology"/>
<name>A0A2U2AK38_9GAMM</name>
<dbReference type="CDD" id="cd07331">
    <property type="entry name" value="M48C_Oma1_like"/>
    <property type="match status" value="1"/>
</dbReference>
<dbReference type="InterPro" id="IPR051156">
    <property type="entry name" value="Mito/Outer_Membr_Metalloprot"/>
</dbReference>
<evidence type="ECO:0000256" key="5">
    <source>
        <dbReference type="ARBA" id="ARBA00023049"/>
    </source>
</evidence>
<protein>
    <submittedName>
        <fullName evidence="8">Peptidase M48</fullName>
    </submittedName>
</protein>
<keyword evidence="5 6" id="KW-0482">Metalloprotease</keyword>
<keyword evidence="4 6" id="KW-0862">Zinc</keyword>
<dbReference type="EMBL" id="QEWR01000003">
    <property type="protein sequence ID" value="PWD83129.1"/>
    <property type="molecule type" value="Genomic_DNA"/>
</dbReference>
<reference evidence="8 9" key="1">
    <citation type="journal article" date="2018" name="Genome Announc.">
        <title>Ignatzschineria cameli sp. nov., isolated from necrotic foot tissue of dromedaries (Camelus dromedarius) and associated maggots (Wohlfahrtia species) in Dubai.</title>
        <authorList>
            <person name="Tsang C.C."/>
            <person name="Tang J.Y."/>
            <person name="Fong J.Y."/>
            <person name="Kinne J."/>
            <person name="Lee H.H."/>
            <person name="Joseph M."/>
            <person name="Jose S."/>
            <person name="Schuster R.K."/>
            <person name="Tang Y."/>
            <person name="Sivakumar S."/>
            <person name="Chen J.H."/>
            <person name="Teng J.L."/>
            <person name="Lau S.K."/>
            <person name="Wernery U."/>
            <person name="Woo P.C."/>
        </authorList>
    </citation>
    <scope>NUCLEOTIDE SEQUENCE [LARGE SCALE GENOMIC DNA]</scope>
    <source>
        <strain evidence="8 9">KCTC 22643</strain>
    </source>
</reference>
<accession>A0A2U2AK38</accession>